<protein>
    <recommendedName>
        <fullName evidence="3">AAA+ ATPase domain-containing protein</fullName>
    </recommendedName>
</protein>
<dbReference type="GO" id="GO:0051228">
    <property type="term" value="P:mitotic spindle disassembly"/>
    <property type="evidence" value="ECO:0007669"/>
    <property type="project" value="TreeGrafter"/>
</dbReference>
<dbReference type="Pfam" id="PF00004">
    <property type="entry name" value="AAA"/>
    <property type="match status" value="1"/>
</dbReference>
<reference evidence="4 5" key="1">
    <citation type="submission" date="2016-07" db="EMBL/GenBank/DDBJ databases">
        <title>Pervasive Adenine N6-methylation of Active Genes in Fungi.</title>
        <authorList>
            <consortium name="DOE Joint Genome Institute"/>
            <person name="Mondo S.J."/>
            <person name="Dannebaum R.O."/>
            <person name="Kuo R.C."/>
            <person name="Labutti K."/>
            <person name="Haridas S."/>
            <person name="Kuo A."/>
            <person name="Salamov A."/>
            <person name="Ahrendt S.R."/>
            <person name="Lipzen A."/>
            <person name="Sullivan W."/>
            <person name="Andreopoulos W.B."/>
            <person name="Clum A."/>
            <person name="Lindquist E."/>
            <person name="Daum C."/>
            <person name="Ramamoorthy G.K."/>
            <person name="Gryganskyi A."/>
            <person name="Culley D."/>
            <person name="Magnuson J.K."/>
            <person name="James T.Y."/>
            <person name="O'Malley M.A."/>
            <person name="Stajich J.E."/>
            <person name="Spatafora J.W."/>
            <person name="Visel A."/>
            <person name="Grigoriev I.V."/>
        </authorList>
    </citation>
    <scope>NUCLEOTIDE SEQUENCE [LARGE SCALE GENOMIC DNA]</scope>
    <source>
        <strain evidence="4 5">JEL800</strain>
    </source>
</reference>
<feature type="domain" description="AAA+ ATPase" evidence="3">
    <location>
        <begin position="288"/>
        <end position="427"/>
    </location>
</feature>
<gene>
    <name evidence="4" type="ORF">BCR33DRAFT_717915</name>
</gene>
<dbReference type="InterPro" id="IPR027417">
    <property type="entry name" value="P-loop_NTPase"/>
</dbReference>
<evidence type="ECO:0000256" key="1">
    <source>
        <dbReference type="SAM" id="Coils"/>
    </source>
</evidence>
<dbReference type="SUPFAM" id="SSF52540">
    <property type="entry name" value="P-loop containing nucleoside triphosphate hydrolases"/>
    <property type="match status" value="1"/>
</dbReference>
<name>A0A1Y2C751_9FUNG</name>
<evidence type="ECO:0000259" key="3">
    <source>
        <dbReference type="SMART" id="SM00382"/>
    </source>
</evidence>
<dbReference type="PANTHER" id="PTHR23077">
    <property type="entry name" value="AAA-FAMILY ATPASE"/>
    <property type="match status" value="1"/>
</dbReference>
<feature type="compositionally biased region" description="Polar residues" evidence="2">
    <location>
        <begin position="786"/>
        <end position="799"/>
    </location>
</feature>
<keyword evidence="1" id="KW-0175">Coiled coil</keyword>
<dbReference type="SMART" id="SM00382">
    <property type="entry name" value="AAA"/>
    <property type="match status" value="1"/>
</dbReference>
<dbReference type="InterPro" id="IPR003959">
    <property type="entry name" value="ATPase_AAA_core"/>
</dbReference>
<feature type="compositionally biased region" description="Low complexity" evidence="2">
    <location>
        <begin position="744"/>
        <end position="778"/>
    </location>
</feature>
<dbReference type="InterPro" id="IPR003960">
    <property type="entry name" value="ATPase_AAA_CS"/>
</dbReference>
<comment type="caution">
    <text evidence="4">The sequence shown here is derived from an EMBL/GenBank/DDBJ whole genome shotgun (WGS) entry which is preliminary data.</text>
</comment>
<dbReference type="GO" id="GO:0005829">
    <property type="term" value="C:cytosol"/>
    <property type="evidence" value="ECO:0007669"/>
    <property type="project" value="TreeGrafter"/>
</dbReference>
<dbReference type="Gene3D" id="3.40.50.300">
    <property type="entry name" value="P-loop containing nucleotide triphosphate hydrolases"/>
    <property type="match status" value="1"/>
</dbReference>
<dbReference type="Proteomes" id="UP000193642">
    <property type="component" value="Unassembled WGS sequence"/>
</dbReference>
<dbReference type="PANTHER" id="PTHR23077:SF197">
    <property type="entry name" value="DIVISION CYCLE PROTEIN, PUTATIVE-RELATED"/>
    <property type="match status" value="1"/>
</dbReference>
<feature type="compositionally biased region" description="Polar residues" evidence="2">
    <location>
        <begin position="837"/>
        <end position="852"/>
    </location>
</feature>
<dbReference type="PROSITE" id="PS00674">
    <property type="entry name" value="AAA"/>
    <property type="match status" value="1"/>
</dbReference>
<dbReference type="GO" id="GO:0097352">
    <property type="term" value="P:autophagosome maturation"/>
    <property type="evidence" value="ECO:0007669"/>
    <property type="project" value="TreeGrafter"/>
</dbReference>
<feature type="region of interest" description="Disordered" evidence="2">
    <location>
        <begin position="726"/>
        <end position="852"/>
    </location>
</feature>
<feature type="coiled-coil region" evidence="1">
    <location>
        <begin position="1254"/>
        <end position="1300"/>
    </location>
</feature>
<dbReference type="GO" id="GO:0016887">
    <property type="term" value="F:ATP hydrolysis activity"/>
    <property type="evidence" value="ECO:0007669"/>
    <property type="project" value="InterPro"/>
</dbReference>
<evidence type="ECO:0000313" key="4">
    <source>
        <dbReference type="EMBL" id="ORY42724.1"/>
    </source>
</evidence>
<dbReference type="EMBL" id="MCGO01000027">
    <property type="protein sequence ID" value="ORY42724.1"/>
    <property type="molecule type" value="Genomic_DNA"/>
</dbReference>
<dbReference type="GO" id="GO:0030970">
    <property type="term" value="P:retrograde protein transport, ER to cytosol"/>
    <property type="evidence" value="ECO:0007669"/>
    <property type="project" value="TreeGrafter"/>
</dbReference>
<dbReference type="GO" id="GO:0005524">
    <property type="term" value="F:ATP binding"/>
    <property type="evidence" value="ECO:0007669"/>
    <property type="project" value="InterPro"/>
</dbReference>
<dbReference type="InterPro" id="IPR050168">
    <property type="entry name" value="AAA_ATPase_domain"/>
</dbReference>
<proteinExistence type="predicted"/>
<dbReference type="OrthoDB" id="2160956at2759"/>
<feature type="region of interest" description="Disordered" evidence="2">
    <location>
        <begin position="646"/>
        <end position="676"/>
    </location>
</feature>
<evidence type="ECO:0000313" key="5">
    <source>
        <dbReference type="Proteomes" id="UP000193642"/>
    </source>
</evidence>
<feature type="compositionally biased region" description="Low complexity" evidence="2">
    <location>
        <begin position="800"/>
        <end position="836"/>
    </location>
</feature>
<dbReference type="GO" id="GO:0005634">
    <property type="term" value="C:nucleus"/>
    <property type="evidence" value="ECO:0007669"/>
    <property type="project" value="TreeGrafter"/>
</dbReference>
<dbReference type="GO" id="GO:0034098">
    <property type="term" value="C:VCP-NPL4-UFD1 AAA ATPase complex"/>
    <property type="evidence" value="ECO:0007669"/>
    <property type="project" value="TreeGrafter"/>
</dbReference>
<dbReference type="STRING" id="329046.A0A1Y2C751"/>
<dbReference type="CDD" id="cd19481">
    <property type="entry name" value="RecA-like_protease"/>
    <property type="match status" value="1"/>
</dbReference>
<accession>A0A1Y2C751</accession>
<organism evidence="4 5">
    <name type="scientific">Rhizoclosmatium globosum</name>
    <dbReference type="NCBI Taxonomy" id="329046"/>
    <lineage>
        <taxon>Eukaryota</taxon>
        <taxon>Fungi</taxon>
        <taxon>Fungi incertae sedis</taxon>
        <taxon>Chytridiomycota</taxon>
        <taxon>Chytridiomycota incertae sedis</taxon>
        <taxon>Chytridiomycetes</taxon>
        <taxon>Chytridiales</taxon>
        <taxon>Chytriomycetaceae</taxon>
        <taxon>Rhizoclosmatium</taxon>
    </lineage>
</organism>
<evidence type="ECO:0000256" key="2">
    <source>
        <dbReference type="SAM" id="MobiDB-lite"/>
    </source>
</evidence>
<sequence>MTAVKLWFRHEHDRAGDFYFREFNCDGPVKPSRLALELLRGSADLVRFPVVARYLTSKLNTKEVITEATDPALYCPKDTITVTLNMGQPLAFVTQAIRSHAVNANSPAAAEIDVTLEYDYPHAQERLVAAVEDTLVAFKASVELFFARHLENQFVTMKNGECLSIPFDNTTESPLFRVRVNSCVNEHGGHIVIDTSTKVRHCSFKKCNNLSPPTNNFALSAFYGVLHQWVRFFMLNDNAKLETYPLLSNESIELFFSEELKKTLYPHQLGKLKTEALDLMVREGAKNLHMGILLFGPPGNGKTVFATKLLQSIGVRVVFQGSGPSLHGGLVGETEKNITAIFDKALATPWLPCFMFIDEFDSIGESRKNESAANYKADHVNHFISLHGSSKYINVFVVAATNFKSKLDEAVLRWARISYHIMLGSLPCVQRGRFMSQFGIDKDEIERIYVAVEASENFTVAMLNQWLSTIPSHGKTLLLCDESFVMLNRIIDDNEATKFNRAVRQSLIRKDVEEDFTVFVLDLLLSCYKHKTNLTRRVLVEMSLGQISFELGNGCYRSFKMPYHEKGPMMRLLWLFNRLLDLQSIRVIDRDFYLGEFDQSGQKYTKATQEIIEQEGKHNGDGSMIVFMMQSLVGFNMISHTTQLSTSSSLGTTETTSTNESRTLTTGTSSTLSNSFSEATGTNLTLTYSSGTSQANGTTATTTAGNTLTNTVGKTDADGTTENLTLTDAKSQGTSESFAETHGVTNTKSVSNTETVTNTNSHTTSTSSSTTKSMSVSVGFSLKGPSVTTSANFSRTNGRSSSDTTSVSESSANTVSSSHAVSNSTTNTRSTNRSTTKSIARSWGTSKSETISASTANSINESLALGKSIVDTLTESKALAEGKNITKTVNSTVAGAKNESDAINAGSAKSHAKTENNTSTAGVSTTFQVGIPLALHETVRIFTDAGKKFGAASFGAGAPFTVLFFERSVSPVLISHVKESVGFGELFVFDDAPNTNETVSLILQFICTSSSKVILPMMPLFVNILRGYSDLCSRDAYRLVWALGLSVAKKEWVIVADLLKLVTHFLGTQEDCLGLFYEHDYFTEILASLIHGVSLLDVSSDHFELHQGISRLLSVFSQFAEYFEKISSIKFFLGLLKLIETAVFVPNHQRSVDLNLHIRRISLSVSAMLVVKPEFAILPQMKALKWKMMTEPTFQEFLEKHLVISPQLSIFLDAFTISLLGCPITLVKVLKRLPETLKNLELLNTVNQLGSTKLQIFEREVKKYEKMQEDAKNQKHRDSYVAAEKKLREHTDKVDRYKAASDRALSDRKMISRNLLKMGIPGITVAGLEHSTESVRSEEVPPNVKILVRNVERTLVMANDVAEMKSFLIQLAASPLPPNFWPTCFLSCKVEPQTIAAEIEMFEEEWIQRKTGLLLNNTVTTPKLIFGNAKSRSLSVKCLAHLFSNAVHVHVEFSEDDIFDAADLIRVALNLVRIERHRSLPEPCQITTNTFLETQTGGVKYLDSVLEGHRSVSTGDKCSNNSLRDFPCAQIEVMLAFVQMERVNSAIFEIAYIAITEKMQEVEQTVIHQTTNRYQKIQEQSQAKINQVASAASGIQKKKSFAMAQTDSAELLKWFLSRLSISGTSETGSQYDRGIHQIAAFLQARVIKLIHKQEGLASALCNCIESMTESYMKLRNNAAFLGSSISDQAAFCWRDSPKLNASKYVTEYLMCCFEILMTVGFGLGMRTFPQKLIEVPDSGTFMEKLLTNEYFEPIPSENRPNNINPNLEMAVSSILQIVDEADYVLQEVSSFTFGHVMDWIWRVHDKLETCEKLLLEPNGRKFNTKFFGEIYYTLMEQTTKNLVGNMERVYLLYLIDSTSKGLKN</sequence>
<dbReference type="GO" id="GO:0031593">
    <property type="term" value="F:polyubiquitin modification-dependent protein binding"/>
    <property type="evidence" value="ECO:0007669"/>
    <property type="project" value="TreeGrafter"/>
</dbReference>
<dbReference type="InterPro" id="IPR003593">
    <property type="entry name" value="AAA+_ATPase"/>
</dbReference>
<feature type="compositionally biased region" description="Polar residues" evidence="2">
    <location>
        <begin position="726"/>
        <end position="738"/>
    </location>
</feature>
<keyword evidence="5" id="KW-1185">Reference proteome</keyword>